<name>A0A8J2YSZ4_9PROT</name>
<proteinExistence type="predicted"/>
<keyword evidence="1" id="KW-0732">Signal</keyword>
<evidence type="ECO:0000256" key="1">
    <source>
        <dbReference type="SAM" id="SignalP"/>
    </source>
</evidence>
<dbReference type="AlphaFoldDB" id="A0A8J2YSZ4"/>
<dbReference type="EMBL" id="BMJQ01000005">
    <property type="protein sequence ID" value="GGF16057.1"/>
    <property type="molecule type" value="Genomic_DNA"/>
</dbReference>
<comment type="caution">
    <text evidence="2">The sequence shown here is derived from an EMBL/GenBank/DDBJ whole genome shotgun (WGS) entry which is preliminary data.</text>
</comment>
<feature type="chain" id="PRO_5035323293" evidence="1">
    <location>
        <begin position="28"/>
        <end position="255"/>
    </location>
</feature>
<organism evidence="2 3">
    <name type="scientific">Aliidongia dinghuensis</name>
    <dbReference type="NCBI Taxonomy" id="1867774"/>
    <lineage>
        <taxon>Bacteria</taxon>
        <taxon>Pseudomonadati</taxon>
        <taxon>Pseudomonadota</taxon>
        <taxon>Alphaproteobacteria</taxon>
        <taxon>Rhodospirillales</taxon>
        <taxon>Dongiaceae</taxon>
        <taxon>Aliidongia</taxon>
    </lineage>
</organism>
<reference evidence="2" key="2">
    <citation type="submission" date="2020-09" db="EMBL/GenBank/DDBJ databases">
        <authorList>
            <person name="Sun Q."/>
            <person name="Zhou Y."/>
        </authorList>
    </citation>
    <scope>NUCLEOTIDE SEQUENCE</scope>
    <source>
        <strain evidence="2">CGMCC 1.15725</strain>
    </source>
</reference>
<protein>
    <submittedName>
        <fullName evidence="2">Uncharacterized protein</fullName>
    </submittedName>
</protein>
<sequence>MPGSVQRASAGLLAGLLAIVPAASAHAAEARVPVGYAMHQSLPLDRATNGVDGALQILEDARLTPALRRNMWGQTADTDLVLAEKNPLRKSFAKMPLKPAHLRLVDNAGKVVEDQAFEVPLAELDRQQLHDGPATVLLTTDHSIGTGSYAGLETSLWAVVQGELMPEPLPGRKVLVGSLKNAWKIVEEKTPQGAAAKAVQVVACHPNFANPNWAATEEFVVELTTYRFAGGAWQAATNSLTGYWENDGAWPDDFP</sequence>
<gene>
    <name evidence="2" type="ORF">GCM10011611_22290</name>
</gene>
<evidence type="ECO:0000313" key="2">
    <source>
        <dbReference type="EMBL" id="GGF16057.1"/>
    </source>
</evidence>
<dbReference type="Proteomes" id="UP000646365">
    <property type="component" value="Unassembled WGS sequence"/>
</dbReference>
<reference evidence="2" key="1">
    <citation type="journal article" date="2014" name="Int. J. Syst. Evol. Microbiol.">
        <title>Complete genome sequence of Corynebacterium casei LMG S-19264T (=DSM 44701T), isolated from a smear-ripened cheese.</title>
        <authorList>
            <consortium name="US DOE Joint Genome Institute (JGI-PGF)"/>
            <person name="Walter F."/>
            <person name="Albersmeier A."/>
            <person name="Kalinowski J."/>
            <person name="Ruckert C."/>
        </authorList>
    </citation>
    <scope>NUCLEOTIDE SEQUENCE</scope>
    <source>
        <strain evidence="2">CGMCC 1.15725</strain>
    </source>
</reference>
<keyword evidence="3" id="KW-1185">Reference proteome</keyword>
<evidence type="ECO:0000313" key="3">
    <source>
        <dbReference type="Proteomes" id="UP000646365"/>
    </source>
</evidence>
<feature type="signal peptide" evidence="1">
    <location>
        <begin position="1"/>
        <end position="27"/>
    </location>
</feature>
<accession>A0A8J2YSZ4</accession>